<proteinExistence type="predicted"/>
<comment type="subcellular location">
    <subcellularLocation>
        <location evidence="1">Membrane</location>
        <topology evidence="1">Multi-pass membrane protein</topology>
    </subcellularLocation>
</comment>
<feature type="transmembrane region" description="Helical" evidence="8">
    <location>
        <begin position="331"/>
        <end position="354"/>
    </location>
</feature>
<reference evidence="10" key="1">
    <citation type="submission" date="2017-07" db="EMBL/GenBank/DDBJ databases">
        <title>Analysis of two Campylobacter avium genomes and identification of a novel hippuricase gene.</title>
        <authorList>
            <person name="Miller W.G."/>
            <person name="Chapman M.H."/>
            <person name="Yee E."/>
            <person name="Revez J."/>
            <person name="Bono J.L."/>
            <person name="Rossi M."/>
        </authorList>
    </citation>
    <scope>NUCLEOTIDE SEQUENCE [LARGE SCALE GENOMIC DNA]</scope>
    <source>
        <strain evidence="10">LMG 24591</strain>
    </source>
</reference>
<dbReference type="GO" id="GO:0015297">
    <property type="term" value="F:antiporter activity"/>
    <property type="evidence" value="ECO:0007669"/>
    <property type="project" value="UniProtKB-KW"/>
</dbReference>
<keyword evidence="7 8" id="KW-0472">Membrane</keyword>
<evidence type="ECO:0000256" key="2">
    <source>
        <dbReference type="ARBA" id="ARBA00022448"/>
    </source>
</evidence>
<feature type="transmembrane region" description="Helical" evidence="8">
    <location>
        <begin position="245"/>
        <end position="260"/>
    </location>
</feature>
<dbReference type="GO" id="GO:1902600">
    <property type="term" value="P:proton transmembrane transport"/>
    <property type="evidence" value="ECO:0007669"/>
    <property type="project" value="InterPro"/>
</dbReference>
<feature type="transmembrane region" description="Helical" evidence="8">
    <location>
        <begin position="303"/>
        <end position="322"/>
    </location>
</feature>
<dbReference type="RefSeq" id="WP_094325976.1">
    <property type="nucleotide sequence ID" value="NZ_CP022347.1"/>
</dbReference>
<evidence type="ECO:0000313" key="11">
    <source>
        <dbReference type="Proteomes" id="UP000201169"/>
    </source>
</evidence>
<name>A0A222MZZ6_9BACT</name>
<dbReference type="EMBL" id="CP022347">
    <property type="protein sequence ID" value="ASQ31166.1"/>
    <property type="molecule type" value="Genomic_DNA"/>
</dbReference>
<feature type="transmembrane region" description="Helical" evidence="8">
    <location>
        <begin position="116"/>
        <end position="133"/>
    </location>
</feature>
<keyword evidence="11" id="KW-1185">Reference proteome</keyword>
<evidence type="ECO:0000256" key="8">
    <source>
        <dbReference type="SAM" id="Phobius"/>
    </source>
</evidence>
<keyword evidence="4 8" id="KW-0812">Transmembrane</keyword>
<dbReference type="Pfam" id="PF00999">
    <property type="entry name" value="Na_H_Exchanger"/>
    <property type="match status" value="1"/>
</dbReference>
<keyword evidence="3" id="KW-0050">Antiport</keyword>
<organism evidence="10 11">
    <name type="scientific">Campylobacter avium LMG 24591</name>
    <dbReference type="NCBI Taxonomy" id="522484"/>
    <lineage>
        <taxon>Bacteria</taxon>
        <taxon>Pseudomonadati</taxon>
        <taxon>Campylobacterota</taxon>
        <taxon>Epsilonproteobacteria</taxon>
        <taxon>Campylobacterales</taxon>
        <taxon>Campylobacteraceae</taxon>
        <taxon>Campylobacter</taxon>
    </lineage>
</organism>
<evidence type="ECO:0000256" key="3">
    <source>
        <dbReference type="ARBA" id="ARBA00022449"/>
    </source>
</evidence>
<gene>
    <name evidence="10" type="ORF">CAV_1560</name>
</gene>
<dbReference type="Gene3D" id="1.20.1530.20">
    <property type="match status" value="1"/>
</dbReference>
<feature type="transmembrane region" description="Helical" evidence="8">
    <location>
        <begin position="272"/>
        <end position="291"/>
    </location>
</feature>
<dbReference type="AlphaFoldDB" id="A0A222MZZ6"/>
<dbReference type="GO" id="GO:0016020">
    <property type="term" value="C:membrane"/>
    <property type="evidence" value="ECO:0007669"/>
    <property type="project" value="UniProtKB-SubCell"/>
</dbReference>
<dbReference type="Proteomes" id="UP000201169">
    <property type="component" value="Chromosome"/>
</dbReference>
<keyword evidence="6" id="KW-0406">Ion transport</keyword>
<dbReference type="InterPro" id="IPR006153">
    <property type="entry name" value="Cation/H_exchanger_TM"/>
</dbReference>
<dbReference type="OrthoDB" id="9793589at2"/>
<feature type="transmembrane region" description="Helical" evidence="8">
    <location>
        <begin position="35"/>
        <end position="52"/>
    </location>
</feature>
<sequence length="386" mass="43514">MQHSVINANDLQILALIACCLLASPYIARFFKLPISATEIILGSVFAYLGLLGQSDTFDLVAKIGFYYLMFMAGMGVNLKSFFAMKKSLAKRSVLYISSLYILSSLFALFFNLSYIFIIILPVMSVGLLSILLKDFDKDCYWLKTSMIVATLAEVVSIVLLTIVGTVSKQGVTFLELFLNVLYLLVFLAFCLFAFKVLRILFWWYPQLRNILMPNEDKNEKDIRLCMSIFMLIIAAMLFTKLDLALGAFIAGAFISTFFTHKQDLEKRLSSFGYGLLIPIFFIHIGSTFDMRLLSDLVVMKNVAMIMLAMIFIRVVSAFVFYDKLGFKESVFLGLSQSMPLTLLVAVATLSYNAKIIDNGLYSALILTALFEGILVMTLFRFLHTK</sequence>
<feature type="transmembrane region" description="Helical" evidence="8">
    <location>
        <begin position="64"/>
        <end position="82"/>
    </location>
</feature>
<dbReference type="PANTHER" id="PTHR43562:SF1">
    <property type="entry name" value="NA(+)_H(+) ANTIPORTER YJBQ-RELATED"/>
    <property type="match status" value="1"/>
</dbReference>
<keyword evidence="2" id="KW-0813">Transport</keyword>
<feature type="transmembrane region" description="Helical" evidence="8">
    <location>
        <begin position="223"/>
        <end position="239"/>
    </location>
</feature>
<evidence type="ECO:0000256" key="7">
    <source>
        <dbReference type="ARBA" id="ARBA00023136"/>
    </source>
</evidence>
<evidence type="ECO:0000313" key="10">
    <source>
        <dbReference type="EMBL" id="ASQ31166.1"/>
    </source>
</evidence>
<evidence type="ECO:0000259" key="9">
    <source>
        <dbReference type="Pfam" id="PF00999"/>
    </source>
</evidence>
<feature type="transmembrane region" description="Helical" evidence="8">
    <location>
        <begin position="145"/>
        <end position="165"/>
    </location>
</feature>
<feature type="transmembrane region" description="Helical" evidence="8">
    <location>
        <begin position="12"/>
        <end position="28"/>
    </location>
</feature>
<feature type="transmembrane region" description="Helical" evidence="8">
    <location>
        <begin position="360"/>
        <end position="383"/>
    </location>
</feature>
<evidence type="ECO:0000256" key="4">
    <source>
        <dbReference type="ARBA" id="ARBA00022692"/>
    </source>
</evidence>
<dbReference type="PANTHER" id="PTHR43562">
    <property type="entry name" value="NAPA-TYPE SODIUM/HYDROGEN ANTIPORTER"/>
    <property type="match status" value="1"/>
</dbReference>
<evidence type="ECO:0000256" key="5">
    <source>
        <dbReference type="ARBA" id="ARBA00022989"/>
    </source>
</evidence>
<feature type="transmembrane region" description="Helical" evidence="8">
    <location>
        <begin position="177"/>
        <end position="202"/>
    </location>
</feature>
<evidence type="ECO:0000256" key="1">
    <source>
        <dbReference type="ARBA" id="ARBA00004141"/>
    </source>
</evidence>
<dbReference type="InterPro" id="IPR038770">
    <property type="entry name" value="Na+/solute_symporter_sf"/>
</dbReference>
<evidence type="ECO:0000256" key="6">
    <source>
        <dbReference type="ARBA" id="ARBA00023065"/>
    </source>
</evidence>
<feature type="domain" description="Cation/H+ exchanger transmembrane" evidence="9">
    <location>
        <begin position="22"/>
        <end position="379"/>
    </location>
</feature>
<accession>A0A222MZZ6</accession>
<keyword evidence="5 8" id="KW-1133">Transmembrane helix</keyword>
<protein>
    <submittedName>
        <fullName evidence="10">Na+/H+ exchanger family protein</fullName>
    </submittedName>
</protein>
<dbReference type="KEGG" id="cavi:CAV_1560"/>